<proteinExistence type="predicted"/>
<name>A0A1Q5UCV5_9EURO</name>
<dbReference type="Proteomes" id="UP000186955">
    <property type="component" value="Unassembled WGS sequence"/>
</dbReference>
<dbReference type="EMBL" id="MNBE01000362">
    <property type="protein sequence ID" value="OKP10305.1"/>
    <property type="molecule type" value="Genomic_DNA"/>
</dbReference>
<keyword evidence="2" id="KW-0472">Membrane</keyword>
<evidence type="ECO:0008006" key="6">
    <source>
        <dbReference type="Google" id="ProtNLM"/>
    </source>
</evidence>
<accession>A0A1Q5UCV5</accession>
<dbReference type="AlphaFoldDB" id="A0A1Q5UCV5"/>
<evidence type="ECO:0000313" key="4">
    <source>
        <dbReference type="EMBL" id="OKP10305.1"/>
    </source>
</evidence>
<protein>
    <recommendedName>
        <fullName evidence="6">Mid2 domain-containing protein</fullName>
    </recommendedName>
</protein>
<dbReference type="OrthoDB" id="5215637at2759"/>
<comment type="caution">
    <text evidence="4">The sequence shown here is derived from an EMBL/GenBank/DDBJ whole genome shotgun (WGS) entry which is preliminary data.</text>
</comment>
<keyword evidence="2" id="KW-1133">Transmembrane helix</keyword>
<feature type="region of interest" description="Disordered" evidence="1">
    <location>
        <begin position="152"/>
        <end position="188"/>
    </location>
</feature>
<evidence type="ECO:0000313" key="5">
    <source>
        <dbReference type="Proteomes" id="UP000186955"/>
    </source>
</evidence>
<sequence length="275" mass="29070">MSSFWDSQTHLAIRAALFLAVLLPSTTAECYWPNGDAAGSYVSCPDSKVCCLKGEACLSNGLCYAARYNIAYRGACTDSSWPIADCPHACYTTITDQWANLLTCSGTARGNFTCSTAVDGKTACEQNVETWVWEGDSGVNVTVAQNGVSSISSTDISGSTTNSTSSSTNIPSTTSSSPSSTQTSVSSSAKNTSYKSVLDLGVGLGVGLGVPLILAVSVLMFYCLRVRRQSKTIGDYQDATRNLTGYRPSQVIGTREAPCEPCELGAEKHTPELHE</sequence>
<organism evidence="4 5">
    <name type="scientific">Penicillium subrubescens</name>
    <dbReference type="NCBI Taxonomy" id="1316194"/>
    <lineage>
        <taxon>Eukaryota</taxon>
        <taxon>Fungi</taxon>
        <taxon>Dikarya</taxon>
        <taxon>Ascomycota</taxon>
        <taxon>Pezizomycotina</taxon>
        <taxon>Eurotiomycetes</taxon>
        <taxon>Eurotiomycetidae</taxon>
        <taxon>Eurotiales</taxon>
        <taxon>Aspergillaceae</taxon>
        <taxon>Penicillium</taxon>
    </lineage>
</organism>
<evidence type="ECO:0000256" key="2">
    <source>
        <dbReference type="SAM" id="Phobius"/>
    </source>
</evidence>
<feature type="signal peptide" evidence="3">
    <location>
        <begin position="1"/>
        <end position="28"/>
    </location>
</feature>
<evidence type="ECO:0000256" key="3">
    <source>
        <dbReference type="SAM" id="SignalP"/>
    </source>
</evidence>
<gene>
    <name evidence="4" type="ORF">PENSUB_4273</name>
</gene>
<keyword evidence="2" id="KW-0812">Transmembrane</keyword>
<feature type="transmembrane region" description="Helical" evidence="2">
    <location>
        <begin position="200"/>
        <end position="224"/>
    </location>
</feature>
<evidence type="ECO:0000256" key="1">
    <source>
        <dbReference type="SAM" id="MobiDB-lite"/>
    </source>
</evidence>
<keyword evidence="5" id="KW-1185">Reference proteome</keyword>
<feature type="chain" id="PRO_5012004819" description="Mid2 domain-containing protein" evidence="3">
    <location>
        <begin position="29"/>
        <end position="275"/>
    </location>
</feature>
<reference evidence="4 5" key="1">
    <citation type="submission" date="2016-10" db="EMBL/GenBank/DDBJ databases">
        <title>Genome sequence of the ascomycete fungus Penicillium subrubescens.</title>
        <authorList>
            <person name="De Vries R.P."/>
            <person name="Peng M."/>
            <person name="Dilokpimol A."/>
            <person name="Hilden K."/>
            <person name="Makela M.R."/>
            <person name="Grigoriev I."/>
            <person name="Riley R."/>
            <person name="Granchi Z."/>
        </authorList>
    </citation>
    <scope>NUCLEOTIDE SEQUENCE [LARGE SCALE GENOMIC DNA]</scope>
    <source>
        <strain evidence="4 5">CBS 132785</strain>
    </source>
</reference>
<keyword evidence="3" id="KW-0732">Signal</keyword>
<dbReference type="STRING" id="1316194.A0A1Q5UCV5"/>